<keyword evidence="2" id="KW-1185">Reference proteome</keyword>
<dbReference type="GeneID" id="85480755"/>
<dbReference type="AlphaFoldDB" id="A0AAJ0EI58"/>
<gene>
    <name evidence="1" type="ORF">BDP81DRAFT_517059</name>
</gene>
<sequence length="187" mass="21549">MSSPPAGDMRWMAGFHNSIARPFASLYTRWALANLKSAALPNPTTAETTVSPDTPTEYRNSLNRSEEIRVFRVIYRYETFNHLFGRNKGRRRGGYPFYTINELFCCLFDPWEVEAIGCIDAFVREKYADIFNQIKGWMEGTVSRGLQIAVRMFTIDNYELLLAKMERAITTQKRNDDSFKKSLSTTA</sequence>
<accession>A0AAJ0EI58</accession>
<evidence type="ECO:0000313" key="1">
    <source>
        <dbReference type="EMBL" id="KAK1637630.1"/>
    </source>
</evidence>
<proteinExistence type="predicted"/>
<dbReference type="EMBL" id="JAHMHQ010000008">
    <property type="protein sequence ID" value="KAK1637630.1"/>
    <property type="molecule type" value="Genomic_DNA"/>
</dbReference>
<name>A0AAJ0EI58_9PEZI</name>
<dbReference type="RefSeq" id="XP_060446237.1">
    <property type="nucleotide sequence ID" value="XM_060595893.1"/>
</dbReference>
<protein>
    <submittedName>
        <fullName evidence="1">Uncharacterized protein</fullName>
    </submittedName>
</protein>
<dbReference type="Proteomes" id="UP001243989">
    <property type="component" value="Unassembled WGS sequence"/>
</dbReference>
<reference evidence="1" key="1">
    <citation type="submission" date="2021-06" db="EMBL/GenBank/DDBJ databases">
        <title>Comparative genomics, transcriptomics and evolutionary studies reveal genomic signatures of adaptation to plant cell wall in hemibiotrophic fungi.</title>
        <authorList>
            <consortium name="DOE Joint Genome Institute"/>
            <person name="Baroncelli R."/>
            <person name="Diaz J.F."/>
            <person name="Benocci T."/>
            <person name="Peng M."/>
            <person name="Battaglia E."/>
            <person name="Haridas S."/>
            <person name="Andreopoulos W."/>
            <person name="Labutti K."/>
            <person name="Pangilinan J."/>
            <person name="Floch G.L."/>
            <person name="Makela M.R."/>
            <person name="Henrissat B."/>
            <person name="Grigoriev I.V."/>
            <person name="Crouch J.A."/>
            <person name="De Vries R.P."/>
            <person name="Sukno S.A."/>
            <person name="Thon M.R."/>
        </authorList>
    </citation>
    <scope>NUCLEOTIDE SEQUENCE</scope>
    <source>
        <strain evidence="1">CBS 102054</strain>
    </source>
</reference>
<organism evidence="1 2">
    <name type="scientific">Colletotrichum phormii</name>
    <dbReference type="NCBI Taxonomy" id="359342"/>
    <lineage>
        <taxon>Eukaryota</taxon>
        <taxon>Fungi</taxon>
        <taxon>Dikarya</taxon>
        <taxon>Ascomycota</taxon>
        <taxon>Pezizomycotina</taxon>
        <taxon>Sordariomycetes</taxon>
        <taxon>Hypocreomycetidae</taxon>
        <taxon>Glomerellales</taxon>
        <taxon>Glomerellaceae</taxon>
        <taxon>Colletotrichum</taxon>
        <taxon>Colletotrichum acutatum species complex</taxon>
    </lineage>
</organism>
<comment type="caution">
    <text evidence="1">The sequence shown here is derived from an EMBL/GenBank/DDBJ whole genome shotgun (WGS) entry which is preliminary data.</text>
</comment>
<evidence type="ECO:0000313" key="2">
    <source>
        <dbReference type="Proteomes" id="UP001243989"/>
    </source>
</evidence>